<feature type="transmembrane region" description="Helical" evidence="1">
    <location>
        <begin position="238"/>
        <end position="266"/>
    </location>
</feature>
<name>A0A409YM63_9AGAR</name>
<dbReference type="EMBL" id="NHYE01000664">
    <property type="protein sequence ID" value="PPR04161.1"/>
    <property type="molecule type" value="Genomic_DNA"/>
</dbReference>
<dbReference type="OrthoDB" id="3049224at2759"/>
<evidence type="ECO:0000313" key="2">
    <source>
        <dbReference type="EMBL" id="PPR04161.1"/>
    </source>
</evidence>
<keyword evidence="1" id="KW-0472">Membrane</keyword>
<accession>A0A409YM63</accession>
<evidence type="ECO:0000313" key="3">
    <source>
        <dbReference type="Proteomes" id="UP000284706"/>
    </source>
</evidence>
<organism evidence="2 3">
    <name type="scientific">Gymnopilus dilepis</name>
    <dbReference type="NCBI Taxonomy" id="231916"/>
    <lineage>
        <taxon>Eukaryota</taxon>
        <taxon>Fungi</taxon>
        <taxon>Dikarya</taxon>
        <taxon>Basidiomycota</taxon>
        <taxon>Agaricomycotina</taxon>
        <taxon>Agaricomycetes</taxon>
        <taxon>Agaricomycetidae</taxon>
        <taxon>Agaricales</taxon>
        <taxon>Agaricineae</taxon>
        <taxon>Hymenogastraceae</taxon>
        <taxon>Gymnopilus</taxon>
    </lineage>
</organism>
<feature type="transmembrane region" description="Helical" evidence="1">
    <location>
        <begin position="99"/>
        <end position="121"/>
    </location>
</feature>
<dbReference type="InParanoid" id="A0A409YM63"/>
<sequence length="307" mass="34657">MPSRLYAFSLPLIFFRSLEWPVRKPVFLFNHCPGNPYTSIHWWTCRVPTPRTTFDSDFSLTPTLRRDSASIDLSYSHPQPTPRVHPFDQGGTNRVKSKAGFTSCIWAVLCLLYTLGTYRFFSAKFRFRERSQSSSAAIFDSTYAQWIKTLRRMCSLWRLARVGCGLLLPLSIALLQLSDVSQTVFVRTCTITTAIFAAAGLLSSGSYLFLRSELKNQGMRIKWVEASRHSATAESIEFWTFLALPLTSLFWAISSCALTIVSLAWTKQNGIFVESDNAYIGGGIFISALTAITLVHLYKAAKLLEWL</sequence>
<feature type="transmembrane region" description="Helical" evidence="1">
    <location>
        <begin position="159"/>
        <end position="178"/>
    </location>
</feature>
<keyword evidence="1" id="KW-0812">Transmembrane</keyword>
<dbReference type="AlphaFoldDB" id="A0A409YM63"/>
<feature type="transmembrane region" description="Helical" evidence="1">
    <location>
        <begin position="278"/>
        <end position="298"/>
    </location>
</feature>
<keyword evidence="3" id="KW-1185">Reference proteome</keyword>
<protein>
    <submittedName>
        <fullName evidence="2">Uncharacterized protein</fullName>
    </submittedName>
</protein>
<evidence type="ECO:0000256" key="1">
    <source>
        <dbReference type="SAM" id="Phobius"/>
    </source>
</evidence>
<dbReference type="Proteomes" id="UP000284706">
    <property type="component" value="Unassembled WGS sequence"/>
</dbReference>
<gene>
    <name evidence="2" type="ORF">CVT26_003807</name>
</gene>
<comment type="caution">
    <text evidence="2">The sequence shown here is derived from an EMBL/GenBank/DDBJ whole genome shotgun (WGS) entry which is preliminary data.</text>
</comment>
<reference evidence="2 3" key="1">
    <citation type="journal article" date="2018" name="Evol. Lett.">
        <title>Horizontal gene cluster transfer increased hallucinogenic mushroom diversity.</title>
        <authorList>
            <person name="Reynolds H.T."/>
            <person name="Vijayakumar V."/>
            <person name="Gluck-Thaler E."/>
            <person name="Korotkin H.B."/>
            <person name="Matheny P.B."/>
            <person name="Slot J.C."/>
        </authorList>
    </citation>
    <scope>NUCLEOTIDE SEQUENCE [LARGE SCALE GENOMIC DNA]</scope>
    <source>
        <strain evidence="2 3">SRW20</strain>
    </source>
</reference>
<keyword evidence="1" id="KW-1133">Transmembrane helix</keyword>
<feature type="transmembrane region" description="Helical" evidence="1">
    <location>
        <begin position="184"/>
        <end position="210"/>
    </location>
</feature>
<proteinExistence type="predicted"/>